<dbReference type="NCBIfam" id="NF004513">
    <property type="entry name" value="PRK05854.1"/>
    <property type="match status" value="1"/>
</dbReference>
<dbReference type="SUPFAM" id="SSF51735">
    <property type="entry name" value="NAD(P)-binding Rossmann-fold domains"/>
    <property type="match status" value="1"/>
</dbReference>
<comment type="similarity">
    <text evidence="1 3">Belongs to the short-chain dehydrogenases/reductases (SDR) family.</text>
</comment>
<sequence>MPHRSPDIDVPDLAGKLAVVTGANSGIGFGASSRLARAGAEVILAVRDEARGNKALAEIRAEVPDARVSLRHLDLASLASVAALGARLVEEGRPVHILVNNAGIMAPRRRALTEDGLELQFATNYLGHFALTGHLLPLLRAAGAARVVSVSSMMSRFGRFDFDNLQGERRYQGVLAYGLSKLAMLVFARELQRRSTAGGWGILSNAAHPGATITNLQVTGPTHGGRSLRLNRIRNRLLYLVPWVWQEIPAGALPTVYAATSPAAEGAGYYGPDGFGELHGGPAPASVPARALDEADAARFWEVSERLSGVTYPDPRSAD</sequence>
<dbReference type="Proteomes" id="UP000646749">
    <property type="component" value="Unassembled WGS sequence"/>
</dbReference>
<protein>
    <submittedName>
        <fullName evidence="4">Oxidoreductase</fullName>
    </submittedName>
</protein>
<reference evidence="4 5" key="1">
    <citation type="submission" date="2021-01" db="EMBL/GenBank/DDBJ databases">
        <title>Whole genome shotgun sequence of Plantactinospora endophytica NBRC 110450.</title>
        <authorList>
            <person name="Komaki H."/>
            <person name="Tamura T."/>
        </authorList>
    </citation>
    <scope>NUCLEOTIDE SEQUENCE [LARGE SCALE GENOMIC DNA]</scope>
    <source>
        <strain evidence="4 5">NBRC 110450</strain>
    </source>
</reference>
<evidence type="ECO:0000256" key="3">
    <source>
        <dbReference type="RuleBase" id="RU000363"/>
    </source>
</evidence>
<keyword evidence="5" id="KW-1185">Reference proteome</keyword>
<dbReference type="InterPro" id="IPR036291">
    <property type="entry name" value="NAD(P)-bd_dom_sf"/>
</dbReference>
<dbReference type="EMBL" id="BONW01000021">
    <property type="protein sequence ID" value="GIG89488.1"/>
    <property type="molecule type" value="Genomic_DNA"/>
</dbReference>
<organism evidence="4 5">
    <name type="scientific">Plantactinospora endophytica</name>
    <dbReference type="NCBI Taxonomy" id="673535"/>
    <lineage>
        <taxon>Bacteria</taxon>
        <taxon>Bacillati</taxon>
        <taxon>Actinomycetota</taxon>
        <taxon>Actinomycetes</taxon>
        <taxon>Micromonosporales</taxon>
        <taxon>Micromonosporaceae</taxon>
        <taxon>Plantactinospora</taxon>
    </lineage>
</organism>
<dbReference type="NCBIfam" id="NF004846">
    <property type="entry name" value="PRK06197.1"/>
    <property type="match status" value="1"/>
</dbReference>
<keyword evidence="2" id="KW-0560">Oxidoreductase</keyword>
<evidence type="ECO:0000256" key="1">
    <source>
        <dbReference type="ARBA" id="ARBA00006484"/>
    </source>
</evidence>
<dbReference type="PANTHER" id="PTHR24320">
    <property type="entry name" value="RETINOL DEHYDROGENASE"/>
    <property type="match status" value="1"/>
</dbReference>
<gene>
    <name evidence="4" type="ORF">Pen02_44240</name>
</gene>
<comment type="caution">
    <text evidence="4">The sequence shown here is derived from an EMBL/GenBank/DDBJ whole genome shotgun (WGS) entry which is preliminary data.</text>
</comment>
<name>A0ABQ4E448_9ACTN</name>
<evidence type="ECO:0000313" key="4">
    <source>
        <dbReference type="EMBL" id="GIG89488.1"/>
    </source>
</evidence>
<proteinExistence type="inferred from homology"/>
<evidence type="ECO:0000313" key="5">
    <source>
        <dbReference type="Proteomes" id="UP000646749"/>
    </source>
</evidence>
<dbReference type="InterPro" id="IPR002347">
    <property type="entry name" value="SDR_fam"/>
</dbReference>
<evidence type="ECO:0000256" key="2">
    <source>
        <dbReference type="ARBA" id="ARBA00023002"/>
    </source>
</evidence>
<dbReference type="Pfam" id="PF00106">
    <property type="entry name" value="adh_short"/>
    <property type="match status" value="1"/>
</dbReference>
<accession>A0ABQ4E448</accession>
<dbReference type="PANTHER" id="PTHR24320:SF148">
    <property type="entry name" value="NAD(P)-BINDING ROSSMANN-FOLD SUPERFAMILY PROTEIN"/>
    <property type="match status" value="1"/>
</dbReference>
<dbReference type="PRINTS" id="PR00081">
    <property type="entry name" value="GDHRDH"/>
</dbReference>
<dbReference type="Gene3D" id="3.40.50.720">
    <property type="entry name" value="NAD(P)-binding Rossmann-like Domain"/>
    <property type="match status" value="1"/>
</dbReference>
<dbReference type="PRINTS" id="PR00080">
    <property type="entry name" value="SDRFAMILY"/>
</dbReference>
<dbReference type="CDD" id="cd05327">
    <property type="entry name" value="retinol-DH_like_SDR_c_like"/>
    <property type="match status" value="1"/>
</dbReference>
<dbReference type="RefSeq" id="WP_203867961.1">
    <property type="nucleotide sequence ID" value="NZ_BONW01000021.1"/>
</dbReference>